<reference evidence="2 3" key="2">
    <citation type="submission" date="2024-10" db="EMBL/GenBank/DDBJ databases">
        <authorList>
            <person name="Ryan C."/>
        </authorList>
    </citation>
    <scope>NUCLEOTIDE SEQUENCE [LARGE SCALE GENOMIC DNA]</scope>
</reference>
<feature type="compositionally biased region" description="Basic residues" evidence="1">
    <location>
        <begin position="146"/>
        <end position="156"/>
    </location>
</feature>
<sequence length="257" mass="28697">MRIRIGWGSNFMAKFNTEDLWCLKGAMKGSEPDAILTPARKISSRPVESAEKLDSLMKTASRCSLHREKSNKQKKEAWDMENVYSINRDDTTEKIDITKIMHSMKRGKRSARQRVKSSAPWAQPFGFLNSSRVTRARRNDPAVSSKKMKRTRRGTKPLRANTRAANKKKNVGDDGNSSNQSIPAKAVNFDNSRVESAAEPLSADSMACCVEFAVKLLKDEIPLPAGVSEIEEFFKQMICLQKSTIPGPSQSSLSRKG</sequence>
<evidence type="ECO:0000256" key="1">
    <source>
        <dbReference type="SAM" id="MobiDB-lite"/>
    </source>
</evidence>
<protein>
    <submittedName>
        <fullName evidence="2">Uncharacterized protein</fullName>
    </submittedName>
</protein>
<evidence type="ECO:0000313" key="3">
    <source>
        <dbReference type="Proteomes" id="UP001497457"/>
    </source>
</evidence>
<organism evidence="2 3">
    <name type="scientific">Urochloa decumbens</name>
    <dbReference type="NCBI Taxonomy" id="240449"/>
    <lineage>
        <taxon>Eukaryota</taxon>
        <taxon>Viridiplantae</taxon>
        <taxon>Streptophyta</taxon>
        <taxon>Embryophyta</taxon>
        <taxon>Tracheophyta</taxon>
        <taxon>Spermatophyta</taxon>
        <taxon>Magnoliopsida</taxon>
        <taxon>Liliopsida</taxon>
        <taxon>Poales</taxon>
        <taxon>Poaceae</taxon>
        <taxon>PACMAD clade</taxon>
        <taxon>Panicoideae</taxon>
        <taxon>Panicodae</taxon>
        <taxon>Paniceae</taxon>
        <taxon>Melinidinae</taxon>
        <taxon>Urochloa</taxon>
    </lineage>
</organism>
<dbReference type="Proteomes" id="UP001497457">
    <property type="component" value="Chromosome 4rd"/>
</dbReference>
<proteinExistence type="predicted"/>
<dbReference type="EMBL" id="OZ075114">
    <property type="protein sequence ID" value="CAL5058728.1"/>
    <property type="molecule type" value="Genomic_DNA"/>
</dbReference>
<accession>A0ABC9ELA4</accession>
<gene>
    <name evidence="2" type="ORF">URODEC1_LOCUS96304</name>
</gene>
<name>A0ABC9ELA4_9POAL</name>
<feature type="region of interest" description="Disordered" evidence="1">
    <location>
        <begin position="135"/>
        <end position="187"/>
    </location>
</feature>
<keyword evidence="3" id="KW-1185">Reference proteome</keyword>
<evidence type="ECO:0000313" key="2">
    <source>
        <dbReference type="EMBL" id="CAL5058728.1"/>
    </source>
</evidence>
<reference evidence="3" key="1">
    <citation type="submission" date="2024-06" db="EMBL/GenBank/DDBJ databases">
        <authorList>
            <person name="Ryan C."/>
        </authorList>
    </citation>
    <scope>NUCLEOTIDE SEQUENCE [LARGE SCALE GENOMIC DNA]</scope>
</reference>
<dbReference type="AlphaFoldDB" id="A0ABC9ELA4"/>